<keyword evidence="1" id="KW-0694">RNA-binding</keyword>
<dbReference type="SUPFAM" id="SSF110391">
    <property type="entry name" value="GlpP-like"/>
    <property type="match status" value="1"/>
</dbReference>
<dbReference type="Gene3D" id="3.20.20.70">
    <property type="entry name" value="Aldolase class I"/>
    <property type="match status" value="1"/>
</dbReference>
<dbReference type="Pfam" id="PF04309">
    <property type="entry name" value="G3P_antiterm"/>
    <property type="match status" value="1"/>
</dbReference>
<dbReference type="InterPro" id="IPR006699">
    <property type="entry name" value="GlpP"/>
</dbReference>
<reference evidence="3" key="1">
    <citation type="submission" date="2018-12" db="EMBL/GenBank/DDBJ databases">
        <title>Complete genome sequence of Paenibacillus sp. MBLB1234.</title>
        <authorList>
            <person name="Nam Y.-D."/>
            <person name="Kang J."/>
            <person name="Chung W.-H."/>
            <person name="Park Y.S."/>
        </authorList>
    </citation>
    <scope>NUCLEOTIDE SEQUENCE [LARGE SCALE GENOMIC DNA]</scope>
    <source>
        <strain evidence="3">MBLB1234</strain>
    </source>
</reference>
<dbReference type="PIRSF" id="PIRSF016897">
    <property type="entry name" value="GlpP"/>
    <property type="match status" value="1"/>
</dbReference>
<dbReference type="AlphaFoldDB" id="A0A3Q9I6T7"/>
<dbReference type="OrthoDB" id="9799580at2"/>
<dbReference type="GO" id="GO:0006355">
    <property type="term" value="P:regulation of DNA-templated transcription"/>
    <property type="evidence" value="ECO:0007669"/>
    <property type="project" value="InterPro"/>
</dbReference>
<dbReference type="Proteomes" id="UP000270678">
    <property type="component" value="Chromosome"/>
</dbReference>
<keyword evidence="1" id="KW-0805">Transcription regulation</keyword>
<dbReference type="PANTHER" id="PTHR35787">
    <property type="entry name" value="GLYCEROL UPTAKE OPERON ANTITERMINATOR REGULATORY PROTEIN"/>
    <property type="match status" value="1"/>
</dbReference>
<dbReference type="KEGG" id="plut:EI981_05515"/>
<dbReference type="EMBL" id="CP034346">
    <property type="protein sequence ID" value="AZS13962.1"/>
    <property type="molecule type" value="Genomic_DNA"/>
</dbReference>
<sequence>MKQLDESRLPVIASITKPEQINAALTSQVERVILMTGDILQMGDMMDKLHQAGKQVYVHVEMVGGIGRDHSAIQYLADTFHIDGIVSTKSNAITAARNAGISSIQRIFAIDTAAVETAIKVITSAQPNEVELMPGLMPRIIGELKARIQRPLIVGGLIRHEEEIRTALDSGADYVSIGDQRFW</sequence>
<gene>
    <name evidence="2" type="ORF">EI981_05515</name>
</gene>
<name>A0A3Q9I6T7_9BACL</name>
<dbReference type="GO" id="GO:0006071">
    <property type="term" value="P:glycerol metabolic process"/>
    <property type="evidence" value="ECO:0007669"/>
    <property type="project" value="UniProtKB-UniRule"/>
</dbReference>
<evidence type="ECO:0000313" key="3">
    <source>
        <dbReference type="Proteomes" id="UP000270678"/>
    </source>
</evidence>
<comment type="function">
    <text evidence="1">Regulates expression of the glpD operon. In the presence of glycerol 3-phosphate (G3P) causes antitermination of transcription of glpD at the inverted repeat of the leader region to enhance its transcription. Binds and stabilizes glpD leader mRNA.</text>
</comment>
<dbReference type="InterPro" id="IPR013785">
    <property type="entry name" value="Aldolase_TIM"/>
</dbReference>
<proteinExistence type="predicted"/>
<organism evidence="2 3">
    <name type="scientific">Paenibacillus lutimineralis</name>
    <dbReference type="NCBI Taxonomy" id="2707005"/>
    <lineage>
        <taxon>Bacteria</taxon>
        <taxon>Bacillati</taxon>
        <taxon>Bacillota</taxon>
        <taxon>Bacilli</taxon>
        <taxon>Bacillales</taxon>
        <taxon>Paenibacillaceae</taxon>
        <taxon>Paenibacillus</taxon>
    </lineage>
</organism>
<evidence type="ECO:0000256" key="1">
    <source>
        <dbReference type="PIRNR" id="PIRNR016897"/>
    </source>
</evidence>
<keyword evidence="1" id="KW-0804">Transcription</keyword>
<dbReference type="RefSeq" id="WP_126996156.1">
    <property type="nucleotide sequence ID" value="NZ_CP034346.1"/>
</dbReference>
<evidence type="ECO:0000313" key="2">
    <source>
        <dbReference type="EMBL" id="AZS13962.1"/>
    </source>
</evidence>
<dbReference type="PANTHER" id="PTHR35787:SF1">
    <property type="entry name" value="GLYCEROL UPTAKE OPERON ANTITERMINATOR REGULATORY PROTEIN"/>
    <property type="match status" value="1"/>
</dbReference>
<dbReference type="GO" id="GO:0003723">
    <property type="term" value="F:RNA binding"/>
    <property type="evidence" value="ECO:0007669"/>
    <property type="project" value="UniProtKB-KW"/>
</dbReference>
<protein>
    <recommendedName>
        <fullName evidence="1">Glycerol uptake operon antiterminator regulatory protein</fullName>
    </recommendedName>
</protein>
<keyword evidence="3" id="KW-1185">Reference proteome</keyword>
<keyword evidence="1" id="KW-0319">Glycerol metabolism</keyword>
<accession>A0A3Q9I6T7</accession>